<gene>
    <name evidence="1" type="ORF">CLUMA_CG021085</name>
</gene>
<dbReference type="EMBL" id="CVRI01000074">
    <property type="protein sequence ID" value="CRL08017.1"/>
    <property type="molecule type" value="Genomic_DNA"/>
</dbReference>
<reference evidence="1 2" key="1">
    <citation type="submission" date="2015-04" db="EMBL/GenBank/DDBJ databases">
        <authorList>
            <person name="Syromyatnikov M.Y."/>
            <person name="Popov V.N."/>
        </authorList>
    </citation>
    <scope>NUCLEOTIDE SEQUENCE [LARGE SCALE GENOMIC DNA]</scope>
</reference>
<dbReference type="AlphaFoldDB" id="A0A1J1JAG2"/>
<organism evidence="1 2">
    <name type="scientific">Clunio marinus</name>
    <dbReference type="NCBI Taxonomy" id="568069"/>
    <lineage>
        <taxon>Eukaryota</taxon>
        <taxon>Metazoa</taxon>
        <taxon>Ecdysozoa</taxon>
        <taxon>Arthropoda</taxon>
        <taxon>Hexapoda</taxon>
        <taxon>Insecta</taxon>
        <taxon>Pterygota</taxon>
        <taxon>Neoptera</taxon>
        <taxon>Endopterygota</taxon>
        <taxon>Diptera</taxon>
        <taxon>Nematocera</taxon>
        <taxon>Chironomoidea</taxon>
        <taxon>Chironomidae</taxon>
        <taxon>Clunio</taxon>
    </lineage>
</organism>
<dbReference type="Proteomes" id="UP000183832">
    <property type="component" value="Unassembled WGS sequence"/>
</dbReference>
<protein>
    <submittedName>
        <fullName evidence="1">CLUMA_CG021085, isoform A</fullName>
    </submittedName>
</protein>
<accession>A0A1J1JAG2</accession>
<keyword evidence="2" id="KW-1185">Reference proteome</keyword>
<name>A0A1J1JAG2_9DIPT</name>
<proteinExistence type="predicted"/>
<evidence type="ECO:0000313" key="1">
    <source>
        <dbReference type="EMBL" id="CRL08017.1"/>
    </source>
</evidence>
<evidence type="ECO:0000313" key="2">
    <source>
        <dbReference type="Proteomes" id="UP000183832"/>
    </source>
</evidence>
<sequence length="88" mass="10287">MSIKNSFTNKLTKDLTDILCKSKDFVMIKEKIKVTRKRCRKASKEMKFEKESNLKESRKRIGSDNKGLLQKSKLMSKSKIFQCPLNKT</sequence>